<dbReference type="InterPro" id="IPR011322">
    <property type="entry name" value="N-reg_PII-like_a/b"/>
</dbReference>
<accession>A0ABW0EVT8</accession>
<evidence type="ECO:0000256" key="1">
    <source>
        <dbReference type="ARBA" id="ARBA00010169"/>
    </source>
</evidence>
<comment type="caution">
    <text evidence="2">The sequence shown here is derived from an EMBL/GenBank/DDBJ whole genome shotgun (WGS) entry which is preliminary data.</text>
</comment>
<dbReference type="Proteomes" id="UP001596157">
    <property type="component" value="Unassembled WGS sequence"/>
</dbReference>
<sequence>MTHVVVLTTTPTEDAAAELGRAAVTARLAACAQVVGPIRSVYRWDGEIQDDTEHQCLFKTTLERVEPLTAFITERHPYDVPEVIALPVVGGSAGYLDWVSAETR</sequence>
<reference evidence="3" key="1">
    <citation type="journal article" date="2019" name="Int. J. Syst. Evol. Microbiol.">
        <title>The Global Catalogue of Microorganisms (GCM) 10K type strain sequencing project: providing services to taxonomists for standard genome sequencing and annotation.</title>
        <authorList>
            <consortium name="The Broad Institute Genomics Platform"/>
            <consortium name="The Broad Institute Genome Sequencing Center for Infectious Disease"/>
            <person name="Wu L."/>
            <person name="Ma J."/>
        </authorList>
    </citation>
    <scope>NUCLEOTIDE SEQUENCE [LARGE SCALE GENOMIC DNA]</scope>
    <source>
        <strain evidence="3">CCUG 59778</strain>
    </source>
</reference>
<proteinExistence type="inferred from homology"/>
<evidence type="ECO:0000313" key="2">
    <source>
        <dbReference type="EMBL" id="MFC5290205.1"/>
    </source>
</evidence>
<dbReference type="InterPro" id="IPR004323">
    <property type="entry name" value="Ion_tolerance_CutA"/>
</dbReference>
<dbReference type="InterPro" id="IPR015867">
    <property type="entry name" value="N-reg_PII/ATP_PRibTrfase_C"/>
</dbReference>
<organism evidence="2 3">
    <name type="scientific">Actinokineospora guangxiensis</name>
    <dbReference type="NCBI Taxonomy" id="1490288"/>
    <lineage>
        <taxon>Bacteria</taxon>
        <taxon>Bacillati</taxon>
        <taxon>Actinomycetota</taxon>
        <taxon>Actinomycetes</taxon>
        <taxon>Pseudonocardiales</taxon>
        <taxon>Pseudonocardiaceae</taxon>
        <taxon>Actinokineospora</taxon>
    </lineage>
</organism>
<dbReference type="EMBL" id="JBHSKF010000015">
    <property type="protein sequence ID" value="MFC5290205.1"/>
    <property type="molecule type" value="Genomic_DNA"/>
</dbReference>
<dbReference type="Pfam" id="PF03091">
    <property type="entry name" value="CutA1"/>
    <property type="match status" value="1"/>
</dbReference>
<dbReference type="PANTHER" id="PTHR23419:SF8">
    <property type="entry name" value="FI09726P"/>
    <property type="match status" value="1"/>
</dbReference>
<keyword evidence="3" id="KW-1185">Reference proteome</keyword>
<gene>
    <name evidence="2" type="primary">cutA</name>
    <name evidence="2" type="ORF">ACFPM7_24375</name>
</gene>
<name>A0ABW0EVT8_9PSEU</name>
<dbReference type="SUPFAM" id="SSF54913">
    <property type="entry name" value="GlnB-like"/>
    <property type="match status" value="1"/>
</dbReference>
<evidence type="ECO:0000313" key="3">
    <source>
        <dbReference type="Proteomes" id="UP001596157"/>
    </source>
</evidence>
<comment type="similarity">
    <text evidence="1">Belongs to the CutA family.</text>
</comment>
<protein>
    <submittedName>
        <fullName evidence="2">Divalent-cation tolerance protein CutA</fullName>
    </submittedName>
</protein>
<dbReference type="PANTHER" id="PTHR23419">
    <property type="entry name" value="DIVALENT CATION TOLERANCE CUTA-RELATED"/>
    <property type="match status" value="1"/>
</dbReference>
<dbReference type="RefSeq" id="WP_378250086.1">
    <property type="nucleotide sequence ID" value="NZ_JBHSKF010000015.1"/>
</dbReference>
<dbReference type="Gene3D" id="3.30.70.120">
    <property type="match status" value="1"/>
</dbReference>